<reference evidence="1 2" key="1">
    <citation type="journal article" date="2018" name="Nat. Genet.">
        <title>The Rosa genome provides new insights in the design of modern roses.</title>
        <authorList>
            <person name="Bendahmane M."/>
        </authorList>
    </citation>
    <scope>NUCLEOTIDE SEQUENCE [LARGE SCALE GENOMIC DNA]</scope>
    <source>
        <strain evidence="2">cv. Old Blush</strain>
    </source>
</reference>
<dbReference type="Gramene" id="PRQ50143">
    <property type="protein sequence ID" value="PRQ50143"/>
    <property type="gene ID" value="RchiOBHm_Chr2g0129821"/>
</dbReference>
<proteinExistence type="predicted"/>
<gene>
    <name evidence="1" type="ORF">RchiOBHm_Chr2g0129821</name>
</gene>
<evidence type="ECO:0000313" key="1">
    <source>
        <dbReference type="EMBL" id="PRQ50143.1"/>
    </source>
</evidence>
<name>A0A2P6RUP5_ROSCH</name>
<evidence type="ECO:0000313" key="2">
    <source>
        <dbReference type="Proteomes" id="UP000238479"/>
    </source>
</evidence>
<sequence length="88" mass="9815">MLSAIACLSRILEIRLIPHASFLFLDSRQLNLLSAVACLSQLLEIRLVPPRVFHAPTAFPCLRVTLIQRVDLISEVVHPTVEICSLVL</sequence>
<keyword evidence="2" id="KW-1185">Reference proteome</keyword>
<accession>A0A2P6RUP5</accession>
<dbReference type="Proteomes" id="UP000238479">
    <property type="component" value="Chromosome 2"/>
</dbReference>
<comment type="caution">
    <text evidence="1">The sequence shown here is derived from an EMBL/GenBank/DDBJ whole genome shotgun (WGS) entry which is preliminary data.</text>
</comment>
<dbReference type="AlphaFoldDB" id="A0A2P6RUP5"/>
<protein>
    <submittedName>
        <fullName evidence="1">Uncharacterized protein</fullName>
    </submittedName>
</protein>
<dbReference type="EMBL" id="PDCK01000040">
    <property type="protein sequence ID" value="PRQ50143.1"/>
    <property type="molecule type" value="Genomic_DNA"/>
</dbReference>
<organism evidence="1 2">
    <name type="scientific">Rosa chinensis</name>
    <name type="common">China rose</name>
    <dbReference type="NCBI Taxonomy" id="74649"/>
    <lineage>
        <taxon>Eukaryota</taxon>
        <taxon>Viridiplantae</taxon>
        <taxon>Streptophyta</taxon>
        <taxon>Embryophyta</taxon>
        <taxon>Tracheophyta</taxon>
        <taxon>Spermatophyta</taxon>
        <taxon>Magnoliopsida</taxon>
        <taxon>eudicotyledons</taxon>
        <taxon>Gunneridae</taxon>
        <taxon>Pentapetalae</taxon>
        <taxon>rosids</taxon>
        <taxon>fabids</taxon>
        <taxon>Rosales</taxon>
        <taxon>Rosaceae</taxon>
        <taxon>Rosoideae</taxon>
        <taxon>Rosoideae incertae sedis</taxon>
        <taxon>Rosa</taxon>
    </lineage>
</organism>